<feature type="domain" description="HTH cro/C1-type" evidence="1">
    <location>
        <begin position="22"/>
        <end position="82"/>
    </location>
</feature>
<dbReference type="InterPro" id="IPR010982">
    <property type="entry name" value="Lambda_DNA-bd_dom_sf"/>
</dbReference>
<reference evidence="2 3" key="1">
    <citation type="submission" date="2023-08" db="EMBL/GenBank/DDBJ databases">
        <title>Microbacterium sp. nov., isolated from a waste landfill.</title>
        <authorList>
            <person name="Wen W."/>
        </authorList>
    </citation>
    <scope>NUCLEOTIDE SEQUENCE [LARGE SCALE GENOMIC DNA]</scope>
    <source>
        <strain evidence="2 3">ASV81</strain>
    </source>
</reference>
<dbReference type="SMART" id="SM00530">
    <property type="entry name" value="HTH_XRE"/>
    <property type="match status" value="1"/>
</dbReference>
<name>A0ABU0XFB3_9MICO</name>
<dbReference type="InterPro" id="IPR001387">
    <property type="entry name" value="Cro/C1-type_HTH"/>
</dbReference>
<organism evidence="2 3">
    <name type="scientific">Microbacterium capsulatum</name>
    <dbReference type="NCBI Taxonomy" id="3041921"/>
    <lineage>
        <taxon>Bacteria</taxon>
        <taxon>Bacillati</taxon>
        <taxon>Actinomycetota</taxon>
        <taxon>Actinomycetes</taxon>
        <taxon>Micrococcales</taxon>
        <taxon>Microbacteriaceae</taxon>
        <taxon>Microbacterium</taxon>
    </lineage>
</organism>
<comment type="caution">
    <text evidence="2">The sequence shown here is derived from an EMBL/GenBank/DDBJ whole genome shotgun (WGS) entry which is preliminary data.</text>
</comment>
<sequence>MRREQAEREAWAVFARELADRLVDARTQHGLTQAELAERAQISLYSVQTYENGYTAKGNAVNPTLMTILAITQALEVGLDELLPTPPALMTHP</sequence>
<evidence type="ECO:0000313" key="3">
    <source>
        <dbReference type="Proteomes" id="UP001230289"/>
    </source>
</evidence>
<keyword evidence="3" id="KW-1185">Reference proteome</keyword>
<dbReference type="PROSITE" id="PS50943">
    <property type="entry name" value="HTH_CROC1"/>
    <property type="match status" value="1"/>
</dbReference>
<dbReference type="Gene3D" id="1.10.260.40">
    <property type="entry name" value="lambda repressor-like DNA-binding domains"/>
    <property type="match status" value="1"/>
</dbReference>
<dbReference type="Proteomes" id="UP001230289">
    <property type="component" value="Unassembled WGS sequence"/>
</dbReference>
<proteinExistence type="predicted"/>
<dbReference type="EMBL" id="JAVFCB010000003">
    <property type="protein sequence ID" value="MDQ4213741.1"/>
    <property type="molecule type" value="Genomic_DNA"/>
</dbReference>
<protein>
    <submittedName>
        <fullName evidence="2">Helix-turn-helix transcriptional regulator</fullName>
    </submittedName>
</protein>
<dbReference type="CDD" id="cd00093">
    <property type="entry name" value="HTH_XRE"/>
    <property type="match status" value="1"/>
</dbReference>
<evidence type="ECO:0000259" key="1">
    <source>
        <dbReference type="PROSITE" id="PS50943"/>
    </source>
</evidence>
<accession>A0ABU0XFB3</accession>
<gene>
    <name evidence="2" type="ORF">RBR11_07400</name>
</gene>
<dbReference type="SUPFAM" id="SSF47413">
    <property type="entry name" value="lambda repressor-like DNA-binding domains"/>
    <property type="match status" value="1"/>
</dbReference>
<dbReference type="RefSeq" id="WP_308488678.1">
    <property type="nucleotide sequence ID" value="NZ_JAVFCB010000003.1"/>
</dbReference>
<dbReference type="Pfam" id="PF01381">
    <property type="entry name" value="HTH_3"/>
    <property type="match status" value="1"/>
</dbReference>
<evidence type="ECO:0000313" key="2">
    <source>
        <dbReference type="EMBL" id="MDQ4213741.1"/>
    </source>
</evidence>